<feature type="transmembrane region" description="Helical" evidence="1">
    <location>
        <begin position="12"/>
        <end position="38"/>
    </location>
</feature>
<name>A0AAV5T6S3_9BILA</name>
<dbReference type="GO" id="GO:0016010">
    <property type="term" value="C:dystrophin-associated glycoprotein complex"/>
    <property type="evidence" value="ECO:0007669"/>
    <property type="project" value="InterPro"/>
</dbReference>
<keyword evidence="1" id="KW-0472">Membrane</keyword>
<accession>A0AAV5T6S3</accession>
<keyword evidence="3" id="KW-1185">Reference proteome</keyword>
<sequence length="100" mass="11848">QSPQTEDEAFELILVVLVPCIVSVTCLLCCARIFYVYYSYRRERMHRLPMRRRRRMARRRDPIYEEPSVSVIQPPPNYDQILKHTTNPLPPPAYSVQAIQ</sequence>
<proteinExistence type="predicted"/>
<evidence type="ECO:0000313" key="2">
    <source>
        <dbReference type="EMBL" id="GMS88528.1"/>
    </source>
</evidence>
<keyword evidence="1" id="KW-1133">Transmembrane helix</keyword>
<evidence type="ECO:0000313" key="3">
    <source>
        <dbReference type="Proteomes" id="UP001432027"/>
    </source>
</evidence>
<dbReference type="EMBL" id="BTSX01000003">
    <property type="protein sequence ID" value="GMS88528.1"/>
    <property type="molecule type" value="Genomic_DNA"/>
</dbReference>
<organism evidence="2 3">
    <name type="scientific">Pristionchus entomophagus</name>
    <dbReference type="NCBI Taxonomy" id="358040"/>
    <lineage>
        <taxon>Eukaryota</taxon>
        <taxon>Metazoa</taxon>
        <taxon>Ecdysozoa</taxon>
        <taxon>Nematoda</taxon>
        <taxon>Chromadorea</taxon>
        <taxon>Rhabditida</taxon>
        <taxon>Rhabditina</taxon>
        <taxon>Diplogasteromorpha</taxon>
        <taxon>Diplogasteroidea</taxon>
        <taxon>Neodiplogasteridae</taxon>
        <taxon>Pristionchus</taxon>
    </lineage>
</organism>
<comment type="caution">
    <text evidence="2">The sequence shown here is derived from an EMBL/GenBank/DDBJ whole genome shotgun (WGS) entry which is preliminary data.</text>
</comment>
<dbReference type="Proteomes" id="UP001432027">
    <property type="component" value="Unassembled WGS sequence"/>
</dbReference>
<gene>
    <name evidence="2" type="ORF">PENTCL1PPCAC_10703</name>
</gene>
<evidence type="ECO:0000256" key="1">
    <source>
        <dbReference type="SAM" id="Phobius"/>
    </source>
</evidence>
<keyword evidence="1" id="KW-0812">Transmembrane</keyword>
<feature type="non-terminal residue" evidence="2">
    <location>
        <position position="1"/>
    </location>
</feature>
<dbReference type="AlphaFoldDB" id="A0AAV5T6S3"/>
<protein>
    <submittedName>
        <fullName evidence="2">Uncharacterized protein</fullName>
    </submittedName>
</protein>
<reference evidence="2" key="1">
    <citation type="submission" date="2023-10" db="EMBL/GenBank/DDBJ databases">
        <title>Genome assembly of Pristionchus species.</title>
        <authorList>
            <person name="Yoshida K."/>
            <person name="Sommer R.J."/>
        </authorList>
    </citation>
    <scope>NUCLEOTIDE SEQUENCE</scope>
    <source>
        <strain evidence="2">RS0144</strain>
    </source>
</reference>